<gene>
    <name evidence="1" type="ORF">H5410_046846</name>
</gene>
<reference evidence="1 2" key="1">
    <citation type="submission" date="2020-09" db="EMBL/GenBank/DDBJ databases">
        <title>De no assembly of potato wild relative species, Solanum commersonii.</title>
        <authorList>
            <person name="Cho K."/>
        </authorList>
    </citation>
    <scope>NUCLEOTIDE SEQUENCE [LARGE SCALE GENOMIC DNA]</scope>
    <source>
        <strain evidence="1">LZ3.2</strain>
        <tissue evidence="1">Leaf</tissue>
    </source>
</reference>
<evidence type="ECO:0000313" key="1">
    <source>
        <dbReference type="EMBL" id="KAG5586412.1"/>
    </source>
</evidence>
<dbReference type="AlphaFoldDB" id="A0A9J5XGN3"/>
<sequence length="210" mass="24708">MILNPCTGNFHVFHDAILDWDCFIRYEFGYDASNEDYMVVKILSFSQIEGRYENVEGSYRRGSWEIVTLDLVAKTHGKLHYLVIKMEEHRLCIFENANSLKLTHSQSHNVCVSPYGCNCKLHGARRYMDRGLFPEEEAMWYMVNKHWITLCQQLREKHVKERVYVTMDIGDEISINSVVHYKKQIVNLASLTNKPRFLVGRDRVTRKETP</sequence>
<protein>
    <submittedName>
        <fullName evidence="1">Uncharacterized protein</fullName>
    </submittedName>
</protein>
<organism evidence="1 2">
    <name type="scientific">Solanum commersonii</name>
    <name type="common">Commerson's wild potato</name>
    <name type="synonym">Commerson's nightshade</name>
    <dbReference type="NCBI Taxonomy" id="4109"/>
    <lineage>
        <taxon>Eukaryota</taxon>
        <taxon>Viridiplantae</taxon>
        <taxon>Streptophyta</taxon>
        <taxon>Embryophyta</taxon>
        <taxon>Tracheophyta</taxon>
        <taxon>Spermatophyta</taxon>
        <taxon>Magnoliopsida</taxon>
        <taxon>eudicotyledons</taxon>
        <taxon>Gunneridae</taxon>
        <taxon>Pentapetalae</taxon>
        <taxon>asterids</taxon>
        <taxon>lamiids</taxon>
        <taxon>Solanales</taxon>
        <taxon>Solanaceae</taxon>
        <taxon>Solanoideae</taxon>
        <taxon>Solaneae</taxon>
        <taxon>Solanum</taxon>
    </lineage>
</organism>
<dbReference type="Proteomes" id="UP000824120">
    <property type="component" value="Chromosome 9"/>
</dbReference>
<keyword evidence="2" id="KW-1185">Reference proteome</keyword>
<name>A0A9J5XGN3_SOLCO</name>
<dbReference type="EMBL" id="JACXVP010000009">
    <property type="protein sequence ID" value="KAG5586412.1"/>
    <property type="molecule type" value="Genomic_DNA"/>
</dbReference>
<evidence type="ECO:0000313" key="2">
    <source>
        <dbReference type="Proteomes" id="UP000824120"/>
    </source>
</evidence>
<accession>A0A9J5XGN3</accession>
<proteinExistence type="predicted"/>
<comment type="caution">
    <text evidence="1">The sequence shown here is derived from an EMBL/GenBank/DDBJ whole genome shotgun (WGS) entry which is preliminary data.</text>
</comment>